<dbReference type="InterPro" id="IPR029063">
    <property type="entry name" value="SAM-dependent_MTases_sf"/>
</dbReference>
<dbReference type="InterPro" id="IPR041698">
    <property type="entry name" value="Methyltransf_25"/>
</dbReference>
<dbReference type="PANTHER" id="PTHR43464">
    <property type="entry name" value="METHYLTRANSFERASE"/>
    <property type="match status" value="1"/>
</dbReference>
<evidence type="ECO:0000256" key="2">
    <source>
        <dbReference type="ARBA" id="ARBA00022679"/>
    </source>
</evidence>
<protein>
    <submittedName>
        <fullName evidence="5">Class I SAM-dependent methyltransferase</fullName>
    </submittedName>
</protein>
<reference evidence="5 6" key="1">
    <citation type="submission" date="2018-12" db="EMBL/GenBank/DDBJ databases">
        <title>The whole draft genome of Streptomyce luteoverticillatus CGMCC 15060.</title>
        <authorList>
            <person name="Feng Z."/>
            <person name="Chen G."/>
            <person name="Zhang J."/>
            <person name="Zhu H."/>
            <person name="Yu X."/>
            <person name="Zhang W."/>
            <person name="Zhang X."/>
        </authorList>
    </citation>
    <scope>NUCLEOTIDE SEQUENCE [LARGE SCALE GENOMIC DNA]</scope>
    <source>
        <strain evidence="5 6">CGMCC 15060</strain>
    </source>
</reference>
<keyword evidence="3" id="KW-0949">S-adenosyl-L-methionine</keyword>
<dbReference type="Proteomes" id="UP000267900">
    <property type="component" value="Chromosome"/>
</dbReference>
<dbReference type="PANTHER" id="PTHR43464:SF19">
    <property type="entry name" value="UBIQUINONE BIOSYNTHESIS O-METHYLTRANSFERASE, MITOCHONDRIAL"/>
    <property type="match status" value="1"/>
</dbReference>
<evidence type="ECO:0000313" key="6">
    <source>
        <dbReference type="Proteomes" id="UP000267900"/>
    </source>
</evidence>
<evidence type="ECO:0000313" key="5">
    <source>
        <dbReference type="EMBL" id="AZQ75279.1"/>
    </source>
</evidence>
<dbReference type="Pfam" id="PF13649">
    <property type="entry name" value="Methyltransf_25"/>
    <property type="match status" value="1"/>
</dbReference>
<gene>
    <name evidence="5" type="ORF">EKH77_32750</name>
</gene>
<accession>A0A3Q9G158</accession>
<evidence type="ECO:0000256" key="3">
    <source>
        <dbReference type="ARBA" id="ARBA00022691"/>
    </source>
</evidence>
<keyword evidence="1 5" id="KW-0489">Methyltransferase</keyword>
<proteinExistence type="predicted"/>
<dbReference type="SUPFAM" id="SSF53335">
    <property type="entry name" value="S-adenosyl-L-methionine-dependent methyltransferases"/>
    <property type="match status" value="1"/>
</dbReference>
<feature type="domain" description="Methyltransferase" evidence="4">
    <location>
        <begin position="42"/>
        <end position="138"/>
    </location>
</feature>
<name>A0A3Q9G158_STRLT</name>
<keyword evidence="6" id="KW-1185">Reference proteome</keyword>
<evidence type="ECO:0000256" key="1">
    <source>
        <dbReference type="ARBA" id="ARBA00022603"/>
    </source>
</evidence>
<dbReference type="OrthoDB" id="9791837at2"/>
<dbReference type="CDD" id="cd02440">
    <property type="entry name" value="AdoMet_MTases"/>
    <property type="match status" value="1"/>
</dbReference>
<dbReference type="AlphaFoldDB" id="A0A3Q9G158"/>
<dbReference type="GO" id="GO:0008168">
    <property type="term" value="F:methyltransferase activity"/>
    <property type="evidence" value="ECO:0007669"/>
    <property type="project" value="UniProtKB-KW"/>
</dbReference>
<organism evidence="5 6">
    <name type="scientific">Streptomyces luteoverticillatus</name>
    <name type="common">Streptoverticillium luteoverticillatus</name>
    <dbReference type="NCBI Taxonomy" id="66425"/>
    <lineage>
        <taxon>Bacteria</taxon>
        <taxon>Bacillati</taxon>
        <taxon>Actinomycetota</taxon>
        <taxon>Actinomycetes</taxon>
        <taxon>Kitasatosporales</taxon>
        <taxon>Streptomycetaceae</taxon>
        <taxon>Streptomyces</taxon>
    </lineage>
</organism>
<dbReference type="Gene3D" id="3.40.50.150">
    <property type="entry name" value="Vaccinia Virus protein VP39"/>
    <property type="match status" value="1"/>
</dbReference>
<dbReference type="EMBL" id="CP034587">
    <property type="protein sequence ID" value="AZQ75279.1"/>
    <property type="molecule type" value="Genomic_DNA"/>
</dbReference>
<sequence length="247" mass="27473">MSAQQYDGIGEAFEGFKSLPLTRYGEVPSLLGMVGAVSGRSVLDLACGTGFYSRELKRRGATDVLGVDISEAMIAAAREIERRDPLGVRYEVGDVAELRPVGQRFDIAVAVQCLNYAEGIAAMKRMCRNIHRNLVKGGEFFMLAQKPDYRFDCPSLDKYGFRCEPTGEETETGPRARVTALLDPQPISIVTTAPRREVYEECLRATAFGEVEWIPLQISEAGIRQFGEDFWADLLAHPPLEMLRCRT</sequence>
<keyword evidence="2 5" id="KW-0808">Transferase</keyword>
<dbReference type="RefSeq" id="WP_126917781.1">
    <property type="nucleotide sequence ID" value="NZ_CP034587.1"/>
</dbReference>
<evidence type="ECO:0000259" key="4">
    <source>
        <dbReference type="Pfam" id="PF13649"/>
    </source>
</evidence>
<dbReference type="GO" id="GO:0032259">
    <property type="term" value="P:methylation"/>
    <property type="evidence" value="ECO:0007669"/>
    <property type="project" value="UniProtKB-KW"/>
</dbReference>